<accession>A0A6L2Q3T5</accession>
<gene>
    <name evidence="1" type="ORF">Cfor_09175</name>
</gene>
<sequence length="136" mass="15821">LDRDHEDALQRQKDAITKTLNNEMFRVLKAKDAEVRRQLAKAREREELLKLQLRESACAGRDGAGSQQSGANSGVIQKLQQEATALRLQNKQLDERLRMVMQADRKKVCDLRSQKEEHEMQLAQLRKTWQQEINKL</sequence>
<name>A0A6L2Q3T5_COPFO</name>
<evidence type="ECO:0000313" key="1">
    <source>
        <dbReference type="EMBL" id="GFG39044.1"/>
    </source>
</evidence>
<dbReference type="OrthoDB" id="6424487at2759"/>
<dbReference type="InterPro" id="IPR024836">
    <property type="entry name" value="JAKMIP"/>
</dbReference>
<keyword evidence="2" id="KW-1185">Reference proteome</keyword>
<dbReference type="EMBL" id="BLKM01000846">
    <property type="protein sequence ID" value="GFG39044.1"/>
    <property type="molecule type" value="Genomic_DNA"/>
</dbReference>
<protein>
    <submittedName>
        <fullName evidence="1">Uncharacterized protein</fullName>
    </submittedName>
</protein>
<feature type="non-terminal residue" evidence="1">
    <location>
        <position position="1"/>
    </location>
</feature>
<dbReference type="PANTHER" id="PTHR18935:SF8">
    <property type="entry name" value="GOLGIN SUBFAMILY A MEMBER 4-LIKE ISOFORM X1"/>
    <property type="match status" value="1"/>
</dbReference>
<comment type="caution">
    <text evidence="1">The sequence shown here is derived from an EMBL/GenBank/DDBJ whole genome shotgun (WGS) entry which is preliminary data.</text>
</comment>
<proteinExistence type="predicted"/>
<reference evidence="2" key="1">
    <citation type="submission" date="2020-01" db="EMBL/GenBank/DDBJ databases">
        <title>Draft genome sequence of the Termite Coptotermes fromosanus.</title>
        <authorList>
            <person name="Itakura S."/>
            <person name="Yosikawa Y."/>
            <person name="Umezawa K."/>
        </authorList>
    </citation>
    <scope>NUCLEOTIDE SEQUENCE [LARGE SCALE GENOMIC DNA]</scope>
</reference>
<dbReference type="AlphaFoldDB" id="A0A6L2Q3T5"/>
<dbReference type="InParanoid" id="A0A6L2Q3T5"/>
<dbReference type="PANTHER" id="PTHR18935">
    <property type="entry name" value="GOLGIN SUBFAMILY A MEMBER 4-LIKE ISOFORM X1"/>
    <property type="match status" value="1"/>
</dbReference>
<dbReference type="GO" id="GO:0019900">
    <property type="term" value="F:kinase binding"/>
    <property type="evidence" value="ECO:0007669"/>
    <property type="project" value="InterPro"/>
</dbReference>
<organism evidence="1 2">
    <name type="scientific">Coptotermes formosanus</name>
    <name type="common">Formosan subterranean termite</name>
    <dbReference type="NCBI Taxonomy" id="36987"/>
    <lineage>
        <taxon>Eukaryota</taxon>
        <taxon>Metazoa</taxon>
        <taxon>Ecdysozoa</taxon>
        <taxon>Arthropoda</taxon>
        <taxon>Hexapoda</taxon>
        <taxon>Insecta</taxon>
        <taxon>Pterygota</taxon>
        <taxon>Neoptera</taxon>
        <taxon>Polyneoptera</taxon>
        <taxon>Dictyoptera</taxon>
        <taxon>Blattodea</taxon>
        <taxon>Blattoidea</taxon>
        <taxon>Termitoidae</taxon>
        <taxon>Rhinotermitidae</taxon>
        <taxon>Coptotermes</taxon>
    </lineage>
</organism>
<evidence type="ECO:0000313" key="2">
    <source>
        <dbReference type="Proteomes" id="UP000502823"/>
    </source>
</evidence>
<dbReference type="Proteomes" id="UP000502823">
    <property type="component" value="Unassembled WGS sequence"/>
</dbReference>
<dbReference type="GO" id="GO:0008017">
    <property type="term" value="F:microtubule binding"/>
    <property type="evidence" value="ECO:0007669"/>
    <property type="project" value="InterPro"/>
</dbReference>
<feature type="non-terminal residue" evidence="1">
    <location>
        <position position="136"/>
    </location>
</feature>